<accession>A0A061FNQ5</accession>
<protein>
    <submittedName>
        <fullName evidence="2">Ankyrin repeat-containing protein, putative</fullName>
    </submittedName>
</protein>
<dbReference type="InterPro" id="IPR036770">
    <property type="entry name" value="Ankyrin_rpt-contain_sf"/>
</dbReference>
<evidence type="ECO:0000313" key="2">
    <source>
        <dbReference type="EMBL" id="EOY18965.1"/>
    </source>
</evidence>
<dbReference type="SMART" id="SM00248">
    <property type="entry name" value="ANK"/>
    <property type="match status" value="4"/>
</dbReference>
<keyword evidence="1" id="KW-0040">ANK repeat</keyword>
<organism evidence="2 3">
    <name type="scientific">Theobroma cacao</name>
    <name type="common">Cacao</name>
    <name type="synonym">Cocoa</name>
    <dbReference type="NCBI Taxonomy" id="3641"/>
    <lineage>
        <taxon>Eukaryota</taxon>
        <taxon>Viridiplantae</taxon>
        <taxon>Streptophyta</taxon>
        <taxon>Embryophyta</taxon>
        <taxon>Tracheophyta</taxon>
        <taxon>Spermatophyta</taxon>
        <taxon>Magnoliopsida</taxon>
        <taxon>eudicotyledons</taxon>
        <taxon>Gunneridae</taxon>
        <taxon>Pentapetalae</taxon>
        <taxon>rosids</taxon>
        <taxon>malvids</taxon>
        <taxon>Malvales</taxon>
        <taxon>Malvaceae</taxon>
        <taxon>Byttnerioideae</taxon>
        <taxon>Theobroma</taxon>
    </lineage>
</organism>
<dbReference type="PANTHER" id="PTHR24128">
    <property type="entry name" value="HOMEOBOX PROTEIN WARIAI"/>
    <property type="match status" value="1"/>
</dbReference>
<dbReference type="Gramene" id="EOY18965">
    <property type="protein sequence ID" value="EOY18965"/>
    <property type="gene ID" value="TCM_043498"/>
</dbReference>
<dbReference type="EMBL" id="CM001888">
    <property type="protein sequence ID" value="EOY18965.1"/>
    <property type="molecule type" value="Genomic_DNA"/>
</dbReference>
<name>A0A061FNQ5_THECC</name>
<evidence type="ECO:0000313" key="3">
    <source>
        <dbReference type="Proteomes" id="UP000026915"/>
    </source>
</evidence>
<sequence length="262" mass="29737">MDRKKVHGNPHHCSDREGLTKLNQGVFSPIHLALQQGHTSTVLHLLDVDKDLVRVKGKQGYTAFHYVVENENLELLAQFLKDCPACIEDVTIQKKTALHITIEKHRFEALEILVRWLEKTHLYGKVSRKHLLNAKDTDGNTVLHIAASHIQPKMIKLLLDYKVDTKVINSENLTALKVFVRQRDAEIENKEISLKILRDTEGSAGLSALFKPKPKAKPVHEKFRSRITFLEKANKINSSSLYSIEHPAKSGYCENLTISCPI</sequence>
<dbReference type="PROSITE" id="PS50297">
    <property type="entry name" value="ANK_REP_REGION"/>
    <property type="match status" value="1"/>
</dbReference>
<dbReference type="eggNOG" id="KOG0504">
    <property type="taxonomic scope" value="Eukaryota"/>
</dbReference>
<dbReference type="OMA" id="ITIEKHR"/>
<gene>
    <name evidence="2" type="ORF">TCM_043498</name>
</gene>
<dbReference type="PANTHER" id="PTHR24128:SF46">
    <property type="entry name" value="ALPHA-LATROTOXIN-LHE1A-LIKE ISOFORM X1"/>
    <property type="match status" value="1"/>
</dbReference>
<keyword evidence="3" id="KW-1185">Reference proteome</keyword>
<dbReference type="Gene3D" id="1.25.40.20">
    <property type="entry name" value="Ankyrin repeat-containing domain"/>
    <property type="match status" value="1"/>
</dbReference>
<evidence type="ECO:0000256" key="1">
    <source>
        <dbReference type="PROSITE-ProRule" id="PRU00023"/>
    </source>
</evidence>
<dbReference type="Pfam" id="PF12796">
    <property type="entry name" value="Ank_2"/>
    <property type="match status" value="1"/>
</dbReference>
<feature type="repeat" description="ANK" evidence="1">
    <location>
        <begin position="138"/>
        <end position="170"/>
    </location>
</feature>
<dbReference type="Pfam" id="PF13857">
    <property type="entry name" value="Ank_5"/>
    <property type="match status" value="1"/>
</dbReference>
<dbReference type="Proteomes" id="UP000026915">
    <property type="component" value="Chromosome 10"/>
</dbReference>
<dbReference type="HOGENOM" id="CLU_1063242_0_0_1"/>
<dbReference type="PROSITE" id="PS50088">
    <property type="entry name" value="ANK_REPEAT"/>
    <property type="match status" value="1"/>
</dbReference>
<dbReference type="InParanoid" id="A0A061FNQ5"/>
<dbReference type="AlphaFoldDB" id="A0A061FNQ5"/>
<proteinExistence type="predicted"/>
<dbReference type="SUPFAM" id="SSF48403">
    <property type="entry name" value="Ankyrin repeat"/>
    <property type="match status" value="1"/>
</dbReference>
<reference evidence="2 3" key="1">
    <citation type="journal article" date="2013" name="Genome Biol.">
        <title>The genome sequence of the most widely cultivated cacao type and its use to identify candidate genes regulating pod color.</title>
        <authorList>
            <person name="Motamayor J.C."/>
            <person name="Mockaitis K."/>
            <person name="Schmutz J."/>
            <person name="Haiminen N."/>
            <person name="Iii D.L."/>
            <person name="Cornejo O."/>
            <person name="Findley S.D."/>
            <person name="Zheng P."/>
            <person name="Utro F."/>
            <person name="Royaert S."/>
            <person name="Saski C."/>
            <person name="Jenkins J."/>
            <person name="Podicheti R."/>
            <person name="Zhao M."/>
            <person name="Scheffler B.E."/>
            <person name="Stack J.C."/>
            <person name="Feltus F.A."/>
            <person name="Mustiga G.M."/>
            <person name="Amores F."/>
            <person name="Phillips W."/>
            <person name="Marelli J.P."/>
            <person name="May G.D."/>
            <person name="Shapiro H."/>
            <person name="Ma J."/>
            <person name="Bustamante C.D."/>
            <person name="Schnell R.J."/>
            <person name="Main D."/>
            <person name="Gilbert D."/>
            <person name="Parida L."/>
            <person name="Kuhn D.N."/>
        </authorList>
    </citation>
    <scope>NUCLEOTIDE SEQUENCE [LARGE SCALE GENOMIC DNA]</scope>
    <source>
        <strain evidence="3">cv. Matina 1-6</strain>
    </source>
</reference>
<dbReference type="InterPro" id="IPR002110">
    <property type="entry name" value="Ankyrin_rpt"/>
</dbReference>